<dbReference type="AlphaFoldDB" id="A0A6I4NXC8"/>
<keyword evidence="2" id="KW-1133">Transmembrane helix</keyword>
<protein>
    <submittedName>
        <fullName evidence="3">Uncharacterized protein</fullName>
    </submittedName>
</protein>
<feature type="region of interest" description="Disordered" evidence="1">
    <location>
        <begin position="1"/>
        <end position="29"/>
    </location>
</feature>
<dbReference type="EMBL" id="WSTA01000043">
    <property type="protein sequence ID" value="MWB98973.1"/>
    <property type="molecule type" value="Genomic_DNA"/>
</dbReference>
<dbReference type="RefSeq" id="WP_160424792.1">
    <property type="nucleotide sequence ID" value="NZ_WSTA01000043.1"/>
</dbReference>
<gene>
    <name evidence="3" type="ORF">GB864_10485</name>
</gene>
<keyword evidence="2" id="KW-0812">Transmembrane</keyword>
<dbReference type="Pfam" id="PF19779">
    <property type="entry name" value="DUF6264"/>
    <property type="match status" value="1"/>
</dbReference>
<feature type="transmembrane region" description="Helical" evidence="2">
    <location>
        <begin position="65"/>
        <end position="90"/>
    </location>
</feature>
<comment type="caution">
    <text evidence="3">The sequence shown here is derived from an EMBL/GenBank/DDBJ whole genome shotgun (WGS) entry which is preliminary data.</text>
</comment>
<evidence type="ECO:0000313" key="4">
    <source>
        <dbReference type="Proteomes" id="UP000438182"/>
    </source>
</evidence>
<feature type="compositionally biased region" description="Low complexity" evidence="1">
    <location>
        <begin position="12"/>
        <end position="22"/>
    </location>
</feature>
<dbReference type="InterPro" id="IPR046231">
    <property type="entry name" value="DUF6264"/>
</dbReference>
<reference evidence="3 4" key="1">
    <citation type="submission" date="2019-12" db="EMBL/GenBank/DDBJ databases">
        <authorList>
            <person name="Kim Y.S."/>
        </authorList>
    </citation>
    <scope>NUCLEOTIDE SEQUENCE [LARGE SCALE GENOMIC DNA]</scope>
    <source>
        <strain evidence="3 4">MMS17-SY077</strain>
    </source>
</reference>
<dbReference type="Proteomes" id="UP000438182">
    <property type="component" value="Unassembled WGS sequence"/>
</dbReference>
<accession>A0A6I4NXC8</accession>
<organism evidence="3 4">
    <name type="scientific">Agromyces seonyuensis</name>
    <dbReference type="NCBI Taxonomy" id="2662446"/>
    <lineage>
        <taxon>Bacteria</taxon>
        <taxon>Bacillati</taxon>
        <taxon>Actinomycetota</taxon>
        <taxon>Actinomycetes</taxon>
        <taxon>Micrococcales</taxon>
        <taxon>Microbacteriaceae</taxon>
        <taxon>Agromyces</taxon>
    </lineage>
</organism>
<keyword evidence="4" id="KW-1185">Reference proteome</keyword>
<evidence type="ECO:0000313" key="3">
    <source>
        <dbReference type="EMBL" id="MWB98973.1"/>
    </source>
</evidence>
<keyword evidence="2" id="KW-0472">Membrane</keyword>
<proteinExistence type="predicted"/>
<feature type="transmembrane region" description="Helical" evidence="2">
    <location>
        <begin position="137"/>
        <end position="160"/>
    </location>
</feature>
<evidence type="ECO:0000256" key="1">
    <source>
        <dbReference type="SAM" id="MobiDB-lite"/>
    </source>
</evidence>
<sequence length="165" mass="16719">MSQDASPPPAGGSPEPSGGPDPKQAAPESAIVDGPEALDAFAELEAQSETPVAASERAPLVLWDLIVTIVLIALMLVGAAAATVASLGLVVLGSCTEAAACNTTLQGLGFLVALVLPGLVGLVFAGWAVVRLWRRRLAYWVPIVGLVAVFVPLALGAWIVTLGSS</sequence>
<feature type="compositionally biased region" description="Pro residues" evidence="1">
    <location>
        <begin position="1"/>
        <end position="11"/>
    </location>
</feature>
<evidence type="ECO:0000256" key="2">
    <source>
        <dbReference type="SAM" id="Phobius"/>
    </source>
</evidence>
<feature type="transmembrane region" description="Helical" evidence="2">
    <location>
        <begin position="110"/>
        <end position="130"/>
    </location>
</feature>
<name>A0A6I4NXC8_9MICO</name>